<evidence type="ECO:0000313" key="2">
    <source>
        <dbReference type="Proteomes" id="UP001338309"/>
    </source>
</evidence>
<dbReference type="RefSeq" id="WP_338222956.1">
    <property type="nucleotide sequence ID" value="NZ_BTPD01000002.1"/>
</dbReference>
<dbReference type="EMBL" id="BTPD01000002">
    <property type="protein sequence ID" value="GMQ28169.1"/>
    <property type="molecule type" value="Genomic_DNA"/>
</dbReference>
<evidence type="ECO:0000313" key="1">
    <source>
        <dbReference type="EMBL" id="GMQ28169.1"/>
    </source>
</evidence>
<comment type="caution">
    <text evidence="1">The sequence shown here is derived from an EMBL/GenBank/DDBJ whole genome shotgun (WGS) entry which is preliminary data.</text>
</comment>
<keyword evidence="2" id="KW-1185">Reference proteome</keyword>
<reference evidence="1 2" key="1">
    <citation type="submission" date="2023-08" db="EMBL/GenBank/DDBJ databases">
        <title>Draft genome sequence of Algoriphagus confluentis.</title>
        <authorList>
            <person name="Takatani N."/>
            <person name="Hosokawa M."/>
            <person name="Sawabe T."/>
        </authorList>
    </citation>
    <scope>NUCLEOTIDE SEQUENCE [LARGE SCALE GENOMIC DNA]</scope>
    <source>
        <strain evidence="1 2">NBRC 111222</strain>
    </source>
</reference>
<dbReference type="Proteomes" id="UP001338309">
    <property type="component" value="Unassembled WGS sequence"/>
</dbReference>
<name>A0ABQ6PJL7_9BACT</name>
<gene>
    <name evidence="1" type="ORF">Aconfl_08120</name>
</gene>
<proteinExistence type="predicted"/>
<protein>
    <submittedName>
        <fullName evidence="1">Uncharacterized protein</fullName>
    </submittedName>
</protein>
<organism evidence="1 2">
    <name type="scientific">Algoriphagus confluentis</name>
    <dbReference type="NCBI Taxonomy" id="1697556"/>
    <lineage>
        <taxon>Bacteria</taxon>
        <taxon>Pseudomonadati</taxon>
        <taxon>Bacteroidota</taxon>
        <taxon>Cytophagia</taxon>
        <taxon>Cytophagales</taxon>
        <taxon>Cyclobacteriaceae</taxon>
        <taxon>Algoriphagus</taxon>
    </lineage>
</organism>
<accession>A0ABQ6PJL7</accession>
<sequence>MNEMEMVKAMWNGAENPPVTAEAAVSLSEGKVTSTCSTPSALIGWRKSSREAWKIYSGPFEATAGDSLYVNTHRIGFEAAEVSIKLNNRD</sequence>